<dbReference type="Gene3D" id="3.40.50.720">
    <property type="entry name" value="NAD(P)-binding Rossmann-like Domain"/>
    <property type="match status" value="1"/>
</dbReference>
<feature type="region of interest" description="Disordered" evidence="10">
    <location>
        <begin position="463"/>
        <end position="521"/>
    </location>
</feature>
<evidence type="ECO:0000313" key="15">
    <source>
        <dbReference type="Proteomes" id="UP000305792"/>
    </source>
</evidence>
<keyword evidence="6 8" id="KW-0627">Porphyrin biosynthesis</keyword>
<dbReference type="InterPro" id="IPR006151">
    <property type="entry name" value="Shikm_DH/Glu-tRNA_Rdtase"/>
</dbReference>
<dbReference type="InterPro" id="IPR015895">
    <property type="entry name" value="4pyrrol_synth_GluRdtase_N"/>
</dbReference>
<feature type="binding site" evidence="8">
    <location>
        <begin position="118"/>
        <end position="120"/>
    </location>
    <ligand>
        <name>substrate</name>
    </ligand>
</feature>
<evidence type="ECO:0000256" key="10">
    <source>
        <dbReference type="SAM" id="MobiDB-lite"/>
    </source>
</evidence>
<evidence type="ECO:0000256" key="2">
    <source>
        <dbReference type="ARBA" id="ARBA00005916"/>
    </source>
</evidence>
<comment type="caution">
    <text evidence="14">The sequence shown here is derived from an EMBL/GenBank/DDBJ whole genome shotgun (WGS) entry which is preliminary data.</text>
</comment>
<dbReference type="HAMAP" id="MF_00087">
    <property type="entry name" value="Glu_tRNA_reductase"/>
    <property type="match status" value="1"/>
</dbReference>
<reference evidence="14 15" key="1">
    <citation type="journal article" date="2018" name="Int. J. Syst. Evol. Microbiol.">
        <title>Glycomyces paridis sp. nov., isolated from the medicinal plant Paris polyphylla.</title>
        <authorList>
            <person name="Fang X.M."/>
            <person name="Bai J.L."/>
            <person name="Su J."/>
            <person name="Zhao L.L."/>
            <person name="Liu H.Y."/>
            <person name="Ma B.P."/>
            <person name="Zhang Y.Q."/>
            <person name="Yu L.Y."/>
        </authorList>
    </citation>
    <scope>NUCLEOTIDE SEQUENCE [LARGE SCALE GENOMIC DNA]</scope>
    <source>
        <strain evidence="14 15">CPCC 204357</strain>
    </source>
</reference>
<evidence type="ECO:0000259" key="13">
    <source>
        <dbReference type="Pfam" id="PF05201"/>
    </source>
</evidence>
<feature type="compositionally biased region" description="Pro residues" evidence="10">
    <location>
        <begin position="510"/>
        <end position="521"/>
    </location>
</feature>
<feature type="active site" description="Nucleophile" evidence="8">
    <location>
        <position position="50"/>
    </location>
</feature>
<dbReference type="SUPFAM" id="SSF69075">
    <property type="entry name" value="Glutamyl tRNA-reductase dimerization domain"/>
    <property type="match status" value="1"/>
</dbReference>
<dbReference type="FunFam" id="3.30.460.30:FF:000001">
    <property type="entry name" value="Glutamyl-tRNA reductase"/>
    <property type="match status" value="1"/>
</dbReference>
<comment type="domain">
    <text evidence="8">Possesses an unusual extended V-shaped dimeric structure with each monomer consisting of three distinct domains arranged along a curved 'spinal' alpha-helix. The N-terminal catalytic domain specifically recognizes the glutamate moiety of the substrate. The second domain is the NADPH-binding domain, and the third C-terminal domain is responsible for dimerization.</text>
</comment>
<dbReference type="EMBL" id="STGX01000004">
    <property type="protein sequence ID" value="THV29978.1"/>
    <property type="molecule type" value="Genomic_DNA"/>
</dbReference>
<evidence type="ECO:0000256" key="8">
    <source>
        <dbReference type="HAMAP-Rule" id="MF_00087"/>
    </source>
</evidence>
<dbReference type="GO" id="GO:0008883">
    <property type="term" value="F:glutamyl-tRNA reductase activity"/>
    <property type="evidence" value="ECO:0007669"/>
    <property type="project" value="UniProtKB-UniRule"/>
</dbReference>
<feature type="domain" description="Glutamyl-tRNA reductase N-terminal" evidence="13">
    <location>
        <begin position="6"/>
        <end position="160"/>
    </location>
</feature>
<keyword evidence="4 8" id="KW-0521">NADP</keyword>
<dbReference type="Pfam" id="PF00745">
    <property type="entry name" value="GlutR_dimer"/>
    <property type="match status" value="1"/>
</dbReference>
<evidence type="ECO:0000259" key="11">
    <source>
        <dbReference type="Pfam" id="PF00745"/>
    </source>
</evidence>
<dbReference type="NCBIfam" id="TIGR01035">
    <property type="entry name" value="hemA"/>
    <property type="match status" value="1"/>
</dbReference>
<dbReference type="GO" id="GO:0050661">
    <property type="term" value="F:NADP binding"/>
    <property type="evidence" value="ECO:0007669"/>
    <property type="project" value="InterPro"/>
</dbReference>
<dbReference type="InterPro" id="IPR036291">
    <property type="entry name" value="NAD(P)-bd_dom_sf"/>
</dbReference>
<feature type="domain" description="Tetrapyrrole biosynthesis glutamyl-tRNA reductase dimerisation" evidence="11">
    <location>
        <begin position="337"/>
        <end position="435"/>
    </location>
</feature>
<comment type="pathway">
    <text evidence="1 8 9">Porphyrin-containing compound metabolism; protoporphyrin-IX biosynthesis; 5-aminolevulinate from L-glutamyl-tRNA(Glu): step 1/2.</text>
</comment>
<feature type="site" description="Important for activity" evidence="8">
    <location>
        <position position="103"/>
    </location>
</feature>
<dbReference type="InterPro" id="IPR015896">
    <property type="entry name" value="4pyrrol_synth_GluRdtase_dimer"/>
</dbReference>
<feature type="domain" description="Quinate/shikimate 5-dehydrogenase/glutamyl-tRNA reductase" evidence="12">
    <location>
        <begin position="194"/>
        <end position="314"/>
    </location>
</feature>
<evidence type="ECO:0000256" key="5">
    <source>
        <dbReference type="ARBA" id="ARBA00023002"/>
    </source>
</evidence>
<dbReference type="UniPathway" id="UPA00251">
    <property type="reaction ID" value="UER00316"/>
</dbReference>
<dbReference type="Pfam" id="PF01488">
    <property type="entry name" value="Shikimate_DH"/>
    <property type="match status" value="1"/>
</dbReference>
<feature type="binding site" evidence="8">
    <location>
        <begin position="204"/>
        <end position="209"/>
    </location>
    <ligand>
        <name>NADP(+)</name>
        <dbReference type="ChEBI" id="CHEBI:58349"/>
    </ligand>
</feature>
<gene>
    <name evidence="8" type="primary">hemA</name>
    <name evidence="14" type="ORF">E9998_06220</name>
</gene>
<dbReference type="InterPro" id="IPR000343">
    <property type="entry name" value="4pyrrol_synth_GluRdtase"/>
</dbReference>
<proteinExistence type="inferred from homology"/>
<dbReference type="RefSeq" id="WP_136528851.1">
    <property type="nucleotide sequence ID" value="NZ_STGX01000004.1"/>
</dbReference>
<dbReference type="Gene3D" id="3.30.460.30">
    <property type="entry name" value="Glutamyl-tRNA reductase, N-terminal domain"/>
    <property type="match status" value="1"/>
</dbReference>
<feature type="binding site" evidence="8">
    <location>
        <position position="124"/>
    </location>
    <ligand>
        <name>substrate</name>
    </ligand>
</feature>
<name>A0A4S8PH81_9ACTN</name>
<organism evidence="14 15">
    <name type="scientific">Glycomyces paridis</name>
    <dbReference type="NCBI Taxonomy" id="2126555"/>
    <lineage>
        <taxon>Bacteria</taxon>
        <taxon>Bacillati</taxon>
        <taxon>Actinomycetota</taxon>
        <taxon>Actinomycetes</taxon>
        <taxon>Glycomycetales</taxon>
        <taxon>Glycomycetaceae</taxon>
        <taxon>Glycomyces</taxon>
    </lineage>
</organism>
<dbReference type="PANTHER" id="PTHR43013">
    <property type="entry name" value="GLUTAMYL-TRNA REDUCTASE"/>
    <property type="match status" value="1"/>
</dbReference>
<dbReference type="PANTHER" id="PTHR43013:SF1">
    <property type="entry name" value="GLUTAMYL-TRNA REDUCTASE"/>
    <property type="match status" value="1"/>
</dbReference>
<dbReference type="OrthoDB" id="110209at2"/>
<dbReference type="Pfam" id="PF05201">
    <property type="entry name" value="GlutR_N"/>
    <property type="match status" value="1"/>
</dbReference>
<dbReference type="InterPro" id="IPR036453">
    <property type="entry name" value="GluRdtase_dimer_dom_sf"/>
</dbReference>
<evidence type="ECO:0000256" key="3">
    <source>
        <dbReference type="ARBA" id="ARBA00012970"/>
    </source>
</evidence>
<sequence>MNLLVVGISHRSAAVETLERLAVGPDAAADLARALLRGGEIREAVVLSTCNRVEVYATAGTFHGGLTAVVDELHRVWGLTETEAALDFASCGYVRHGADAVAHAFRVAAGLDSMVAGEPQILGQLREAYETAREADQVGRHLHELFQQALRVGKRVRAETDVDAAAPSVVTAALALAERALEGNDLPGDPDSGALKRARAAVVGAGAMGGLATATLARAGVASLAVANRDRGKAERLALEWDARPADYDDLAALAADVDLLVCATASPEPILRAAHLAGRTAPLVVCDLALPKDVAEEVALLDGVTVVGIAEIQRDRAAEHPVAGGAAGAAAETLAEVEALLAEEIAAYTDSLRADAVTPTVAALRAVAADIVDAELSRVARRGDFSDDQRAEVARTVHRVVQRLLHEPTVRVRELAGQPGAPDYARALRDLFALDGAAVAGVHDLAEALKVNPAVESAAVPTALAGPPAPRSAPADSIAPQGDRVPLPEAAASGDARPRGAALAETAAPPQPGAPSPHRP</sequence>
<feature type="binding site" evidence="8">
    <location>
        <position position="113"/>
    </location>
    <ligand>
        <name>substrate</name>
    </ligand>
</feature>
<dbReference type="EC" id="1.2.1.70" evidence="3 8"/>
<dbReference type="Proteomes" id="UP000305792">
    <property type="component" value="Unassembled WGS sequence"/>
</dbReference>
<dbReference type="GO" id="GO:0019353">
    <property type="term" value="P:protoporphyrinogen IX biosynthetic process from glutamate"/>
    <property type="evidence" value="ECO:0007669"/>
    <property type="project" value="TreeGrafter"/>
</dbReference>
<feature type="binding site" evidence="8">
    <location>
        <begin position="49"/>
        <end position="52"/>
    </location>
    <ligand>
        <name>substrate</name>
    </ligand>
</feature>
<protein>
    <recommendedName>
        <fullName evidence="3 8">Glutamyl-tRNA reductase</fullName>
        <shortName evidence="8">GluTR</shortName>
        <ecNumber evidence="3 8">1.2.1.70</ecNumber>
    </recommendedName>
</protein>
<keyword evidence="5 8" id="KW-0560">Oxidoreductase</keyword>
<evidence type="ECO:0000256" key="1">
    <source>
        <dbReference type="ARBA" id="ARBA00005059"/>
    </source>
</evidence>
<evidence type="ECO:0000313" key="14">
    <source>
        <dbReference type="EMBL" id="THV29978.1"/>
    </source>
</evidence>
<dbReference type="SUPFAM" id="SSF69742">
    <property type="entry name" value="Glutamyl tRNA-reductase catalytic, N-terminal domain"/>
    <property type="match status" value="1"/>
</dbReference>
<comment type="subunit">
    <text evidence="8">Homodimer.</text>
</comment>
<dbReference type="NCBIfam" id="NF000744">
    <property type="entry name" value="PRK00045.1-3"/>
    <property type="match status" value="1"/>
</dbReference>
<dbReference type="AlphaFoldDB" id="A0A4S8PH81"/>
<accession>A0A4S8PH81</accession>
<evidence type="ECO:0000256" key="6">
    <source>
        <dbReference type="ARBA" id="ARBA00023244"/>
    </source>
</evidence>
<comment type="function">
    <text evidence="8">Catalyzes the NADPH-dependent reduction of glutamyl-tRNA(Glu) to glutamate 1-semialdehyde (GSA).</text>
</comment>
<comment type="similarity">
    <text evidence="2 8 9">Belongs to the glutamyl-tRNA reductase family.</text>
</comment>
<evidence type="ECO:0000256" key="9">
    <source>
        <dbReference type="RuleBase" id="RU000584"/>
    </source>
</evidence>
<dbReference type="SUPFAM" id="SSF51735">
    <property type="entry name" value="NAD(P)-binding Rossmann-fold domains"/>
    <property type="match status" value="1"/>
</dbReference>
<evidence type="ECO:0000259" key="12">
    <source>
        <dbReference type="Pfam" id="PF01488"/>
    </source>
</evidence>
<evidence type="ECO:0000256" key="4">
    <source>
        <dbReference type="ARBA" id="ARBA00022857"/>
    </source>
</evidence>
<dbReference type="InterPro" id="IPR036343">
    <property type="entry name" value="GluRdtase_N_sf"/>
</dbReference>
<evidence type="ECO:0000256" key="7">
    <source>
        <dbReference type="ARBA" id="ARBA00047464"/>
    </source>
</evidence>
<comment type="catalytic activity">
    <reaction evidence="7 8 9">
        <text>(S)-4-amino-5-oxopentanoate + tRNA(Glu) + NADP(+) = L-glutamyl-tRNA(Glu) + NADPH + H(+)</text>
        <dbReference type="Rhea" id="RHEA:12344"/>
        <dbReference type="Rhea" id="RHEA-COMP:9663"/>
        <dbReference type="Rhea" id="RHEA-COMP:9680"/>
        <dbReference type="ChEBI" id="CHEBI:15378"/>
        <dbReference type="ChEBI" id="CHEBI:57501"/>
        <dbReference type="ChEBI" id="CHEBI:57783"/>
        <dbReference type="ChEBI" id="CHEBI:58349"/>
        <dbReference type="ChEBI" id="CHEBI:78442"/>
        <dbReference type="ChEBI" id="CHEBI:78520"/>
        <dbReference type="EC" id="1.2.1.70"/>
    </reaction>
</comment>
<keyword evidence="15" id="KW-1185">Reference proteome</keyword>
<comment type="miscellaneous">
    <text evidence="8">During catalysis, the active site Cys acts as a nucleophile attacking the alpha-carbonyl group of tRNA-bound glutamate with the formation of a thioester intermediate between enzyme and glutamate, and the concomitant release of tRNA(Glu). The thioester intermediate is finally reduced by direct hydride transfer from NADPH, to form the product GSA.</text>
</comment>